<dbReference type="HOGENOM" id="CLU_173000_0_0_2"/>
<keyword evidence="2" id="KW-1185">Reference proteome</keyword>
<reference evidence="1 2" key="1">
    <citation type="submission" date="2012-01" db="EMBL/GenBank/DDBJ databases">
        <title>Improved High-Quality Draft sequence of Metallosphaera yellowstonensis MK1.</title>
        <authorList>
            <consortium name="US DOE Joint Genome Institute"/>
            <person name="Lucas S."/>
            <person name="Han J."/>
            <person name="Cheng J.-F."/>
            <person name="Goodwin L."/>
            <person name="Pitluck S."/>
            <person name="Peters L."/>
            <person name="Teshima H."/>
            <person name="Detter J.C."/>
            <person name="Han C."/>
            <person name="Tapia R."/>
            <person name="Land M."/>
            <person name="Hauser L."/>
            <person name="Kyrpides N."/>
            <person name="Kozubal M."/>
            <person name="Macur R.E."/>
            <person name="Jay Z."/>
            <person name="Inskeep W."/>
            <person name="Woyke T."/>
        </authorList>
    </citation>
    <scope>NUCLEOTIDE SEQUENCE [LARGE SCALE GENOMIC DNA]</scope>
    <source>
        <strain evidence="1 2">MK1</strain>
    </source>
</reference>
<dbReference type="AlphaFoldDB" id="H2C8V5"/>
<organism evidence="1 2">
    <name type="scientific">Metallosphaera yellowstonensis MK1</name>
    <dbReference type="NCBI Taxonomy" id="671065"/>
    <lineage>
        <taxon>Archaea</taxon>
        <taxon>Thermoproteota</taxon>
        <taxon>Thermoprotei</taxon>
        <taxon>Sulfolobales</taxon>
        <taxon>Sulfolobaceae</taxon>
        <taxon>Metallosphaera</taxon>
    </lineage>
</organism>
<gene>
    <name evidence="1" type="ORF">MetMK1DRAFT_00030240</name>
</gene>
<dbReference type="EMBL" id="JH597770">
    <property type="protein sequence ID" value="EHP68581.1"/>
    <property type="molecule type" value="Genomic_DNA"/>
</dbReference>
<dbReference type="SUPFAM" id="SSF102712">
    <property type="entry name" value="JAB1/MPN domain"/>
    <property type="match status" value="1"/>
</dbReference>
<dbReference type="eggNOG" id="arCOG01138">
    <property type="taxonomic scope" value="Archaea"/>
</dbReference>
<sequence length="80" mass="9280">MDPEEIYSYVDGITGIVHTHDRSCVPSPLDLEGMKNWRVPWIIVSRECIKSYMWSDLGVTEVKIHASLLKELHDLLMHPF</sequence>
<name>H2C8V5_9CREN</name>
<dbReference type="Gene3D" id="3.40.140.10">
    <property type="entry name" value="Cytidine Deaminase, domain 2"/>
    <property type="match status" value="1"/>
</dbReference>
<dbReference type="STRING" id="671065.MetMK1DRAFT_00030240"/>
<proteinExistence type="predicted"/>
<accession>H2C8V5</accession>
<evidence type="ECO:0000313" key="2">
    <source>
        <dbReference type="Proteomes" id="UP000003980"/>
    </source>
</evidence>
<protein>
    <submittedName>
        <fullName evidence="1">Uncharacterized protein</fullName>
    </submittedName>
</protein>
<evidence type="ECO:0000313" key="1">
    <source>
        <dbReference type="EMBL" id="EHP68581.1"/>
    </source>
</evidence>
<dbReference type="Proteomes" id="UP000003980">
    <property type="component" value="Unassembled WGS sequence"/>
</dbReference>